<dbReference type="Pfam" id="PF07194">
    <property type="entry name" value="P2"/>
    <property type="match status" value="1"/>
</dbReference>
<dbReference type="InterPro" id="IPR003594">
    <property type="entry name" value="HATPase_dom"/>
</dbReference>
<feature type="domain" description="Histidine kinase" evidence="12">
    <location>
        <begin position="289"/>
        <end position="539"/>
    </location>
</feature>
<dbReference type="Gene3D" id="2.30.30.40">
    <property type="entry name" value="SH3 Domains"/>
    <property type="match status" value="1"/>
</dbReference>
<dbReference type="GO" id="GO:0005737">
    <property type="term" value="C:cytoplasm"/>
    <property type="evidence" value="ECO:0007669"/>
    <property type="project" value="InterPro"/>
</dbReference>
<dbReference type="AlphaFoldDB" id="A0A096CW70"/>
<keyword evidence="6" id="KW-0808">Transferase</keyword>
<dbReference type="Gene3D" id="1.10.287.560">
    <property type="entry name" value="Histidine kinase CheA-like, homodimeric domain"/>
    <property type="match status" value="1"/>
</dbReference>
<evidence type="ECO:0000256" key="11">
    <source>
        <dbReference type="PROSITE-ProRule" id="PRU00110"/>
    </source>
</evidence>
<evidence type="ECO:0000256" key="9">
    <source>
        <dbReference type="ARBA" id="ARBA00022840"/>
    </source>
</evidence>
<keyword evidence="7" id="KW-0547">Nucleotide-binding</keyword>
<dbReference type="Pfam" id="PF01584">
    <property type="entry name" value="CheW"/>
    <property type="match status" value="1"/>
</dbReference>
<keyword evidence="8" id="KW-0418">Kinase</keyword>
<dbReference type="CDD" id="cd16916">
    <property type="entry name" value="HATPase_CheA-like"/>
    <property type="match status" value="1"/>
</dbReference>
<dbReference type="InterPro" id="IPR036061">
    <property type="entry name" value="CheW-like_dom_sf"/>
</dbReference>
<dbReference type="Gene3D" id="3.30.565.10">
    <property type="entry name" value="Histidine kinase-like ATPase, C-terminal domain"/>
    <property type="match status" value="1"/>
</dbReference>
<comment type="catalytic activity">
    <reaction evidence="1">
        <text>ATP + protein L-histidine = ADP + protein N-phospho-L-histidine.</text>
        <dbReference type="EC" id="2.7.13.3"/>
    </reaction>
</comment>
<accession>A0A096CW70</accession>
<evidence type="ECO:0000256" key="4">
    <source>
        <dbReference type="ARBA" id="ARBA00022500"/>
    </source>
</evidence>
<dbReference type="InterPro" id="IPR008207">
    <property type="entry name" value="Sig_transdc_His_kin_Hpt_dom"/>
</dbReference>
<evidence type="ECO:0000313" key="16">
    <source>
        <dbReference type="Proteomes" id="UP000029622"/>
    </source>
</evidence>
<feature type="domain" description="CheW-like" evidence="13">
    <location>
        <begin position="541"/>
        <end position="672"/>
    </location>
</feature>
<dbReference type="InterPro" id="IPR036097">
    <property type="entry name" value="HisK_dim/P_sf"/>
</dbReference>
<dbReference type="InterPro" id="IPR004105">
    <property type="entry name" value="CheA-like_dim"/>
</dbReference>
<evidence type="ECO:0000256" key="8">
    <source>
        <dbReference type="ARBA" id="ARBA00022777"/>
    </source>
</evidence>
<dbReference type="SUPFAM" id="SSF55874">
    <property type="entry name" value="ATPase domain of HSP90 chaperone/DNA topoisomerase II/histidine kinase"/>
    <property type="match status" value="1"/>
</dbReference>
<comment type="caution">
    <text evidence="15">The sequence shown here is derived from an EMBL/GenBank/DDBJ whole genome shotgun (WGS) entry which is preliminary data.</text>
</comment>
<dbReference type="PRINTS" id="PR00344">
    <property type="entry name" value="BCTRLSENSOR"/>
</dbReference>
<keyword evidence="10" id="KW-0902">Two-component regulatory system</keyword>
<dbReference type="Pfam" id="PF02518">
    <property type="entry name" value="HATPase_c"/>
    <property type="match status" value="1"/>
</dbReference>
<protein>
    <recommendedName>
        <fullName evidence="3">Chemotaxis protein CheA</fullName>
        <ecNumber evidence="2">2.7.13.3</ecNumber>
    </recommendedName>
</protein>
<name>A0A096CW70_9FIRM</name>
<dbReference type="SMART" id="SM01231">
    <property type="entry name" value="H-kinase_dim"/>
    <property type="match status" value="1"/>
</dbReference>
<dbReference type="PANTHER" id="PTHR43395">
    <property type="entry name" value="SENSOR HISTIDINE KINASE CHEA"/>
    <property type="match status" value="1"/>
</dbReference>
<feature type="domain" description="HPt" evidence="14">
    <location>
        <begin position="1"/>
        <end position="103"/>
    </location>
</feature>
<dbReference type="InterPro" id="IPR037052">
    <property type="entry name" value="CheA-like_P2_sf"/>
</dbReference>
<feature type="modified residue" description="Phosphohistidine" evidence="11">
    <location>
        <position position="46"/>
    </location>
</feature>
<dbReference type="SUPFAM" id="SSF50341">
    <property type="entry name" value="CheW-like"/>
    <property type="match status" value="1"/>
</dbReference>
<dbReference type="EMBL" id="AZTB01000013">
    <property type="protein sequence ID" value="KGG80824.1"/>
    <property type="molecule type" value="Genomic_DNA"/>
</dbReference>
<dbReference type="GO" id="GO:0006935">
    <property type="term" value="P:chemotaxis"/>
    <property type="evidence" value="ECO:0007669"/>
    <property type="project" value="UniProtKB-KW"/>
</dbReference>
<evidence type="ECO:0000259" key="14">
    <source>
        <dbReference type="PROSITE" id="PS50894"/>
    </source>
</evidence>
<dbReference type="InterPro" id="IPR002545">
    <property type="entry name" value="CheW-lke_dom"/>
</dbReference>
<dbReference type="SUPFAM" id="SSF55052">
    <property type="entry name" value="CheY-binding domain of CheA"/>
    <property type="match status" value="1"/>
</dbReference>
<evidence type="ECO:0000259" key="12">
    <source>
        <dbReference type="PROSITE" id="PS50109"/>
    </source>
</evidence>
<dbReference type="GO" id="GO:0005524">
    <property type="term" value="F:ATP binding"/>
    <property type="evidence" value="ECO:0007669"/>
    <property type="project" value="UniProtKB-KW"/>
</dbReference>
<dbReference type="InterPro" id="IPR036641">
    <property type="entry name" value="HPT_dom_sf"/>
</dbReference>
<evidence type="ECO:0000259" key="13">
    <source>
        <dbReference type="PROSITE" id="PS50851"/>
    </source>
</evidence>
<dbReference type="SUPFAM" id="SSF47384">
    <property type="entry name" value="Homodimeric domain of signal transducing histidine kinase"/>
    <property type="match status" value="1"/>
</dbReference>
<dbReference type="InterPro" id="IPR036890">
    <property type="entry name" value="HATPase_C_sf"/>
</dbReference>
<evidence type="ECO:0000256" key="2">
    <source>
        <dbReference type="ARBA" id="ARBA00012438"/>
    </source>
</evidence>
<keyword evidence="5 11" id="KW-0597">Phosphoprotein</keyword>
<dbReference type="SUPFAM" id="SSF47226">
    <property type="entry name" value="Histidine-containing phosphotransfer domain, HPT domain"/>
    <property type="match status" value="1"/>
</dbReference>
<dbReference type="Pfam" id="PF01627">
    <property type="entry name" value="Hpt"/>
    <property type="match status" value="1"/>
</dbReference>
<dbReference type="InterPro" id="IPR037006">
    <property type="entry name" value="CheA-like_homodim_sf"/>
</dbReference>
<dbReference type="FunFam" id="3.30.565.10:FF:000016">
    <property type="entry name" value="Chemotaxis protein CheA, putative"/>
    <property type="match status" value="1"/>
</dbReference>
<dbReference type="InterPro" id="IPR005467">
    <property type="entry name" value="His_kinase_dom"/>
</dbReference>
<dbReference type="FunFam" id="2.30.30.40:FF:000048">
    <property type="entry name" value="Chemotaxis protein CheA, putative"/>
    <property type="match status" value="1"/>
</dbReference>
<proteinExistence type="predicted"/>
<dbReference type="InterPro" id="IPR051315">
    <property type="entry name" value="Bact_Chemotaxis_CheA"/>
</dbReference>
<dbReference type="Proteomes" id="UP000029622">
    <property type="component" value="Unassembled WGS sequence"/>
</dbReference>
<dbReference type="PANTHER" id="PTHR43395:SF1">
    <property type="entry name" value="CHEMOTAXIS PROTEIN CHEA"/>
    <property type="match status" value="1"/>
</dbReference>
<dbReference type="InterPro" id="IPR035891">
    <property type="entry name" value="CheY-binding_CheA"/>
</dbReference>
<evidence type="ECO:0000256" key="7">
    <source>
        <dbReference type="ARBA" id="ARBA00022741"/>
    </source>
</evidence>
<reference evidence="15 16" key="1">
    <citation type="submission" date="2013-12" db="EMBL/GenBank/DDBJ databases">
        <title>Draft genome sequence of Caloranaerobacter sp. H53214.</title>
        <authorList>
            <person name="Jiang L.J."/>
            <person name="Shao Z.Z."/>
            <person name="Long M.N."/>
        </authorList>
    </citation>
    <scope>NUCLEOTIDE SEQUENCE [LARGE SCALE GENOMIC DNA]</scope>
    <source>
        <strain evidence="15 16">H53214</strain>
    </source>
</reference>
<dbReference type="SMART" id="SM00073">
    <property type="entry name" value="HPT"/>
    <property type="match status" value="1"/>
</dbReference>
<dbReference type="SMART" id="SM00387">
    <property type="entry name" value="HATPase_c"/>
    <property type="match status" value="1"/>
</dbReference>
<dbReference type="PROSITE" id="PS50894">
    <property type="entry name" value="HPT"/>
    <property type="match status" value="1"/>
</dbReference>
<evidence type="ECO:0000256" key="1">
    <source>
        <dbReference type="ARBA" id="ARBA00000085"/>
    </source>
</evidence>
<keyword evidence="4" id="KW-0145">Chemotaxis</keyword>
<keyword evidence="9" id="KW-0067">ATP-binding</keyword>
<evidence type="ECO:0000313" key="15">
    <source>
        <dbReference type="EMBL" id="KGG80824.1"/>
    </source>
</evidence>
<dbReference type="EC" id="2.7.13.3" evidence="2"/>
<dbReference type="RefSeq" id="WP_035162625.1">
    <property type="nucleotide sequence ID" value="NZ_AZTB01000013.1"/>
</dbReference>
<sequence>MDISQYLDIFIDESKEHLHSLNESLLSLEKNPDDKELINEIFRVAHTLKGMSGTMGFTKIASLTHEMENLLDAIRNDKLTINTDIVDLLFECFDALEEYINVVAEEGEEGEQDNRDLIIKLNSILNNKDHQSESNIKMLEDDKVDSGNNLNQYVTNVIKKAQENGLNAYTIEVVLKKDCMLKAARAFIIFNTLERYGEVVYSKPSVEDIEDENFDLSFSITILSKSDKNSILEELNKITDVETIEIKKVEITDSIDNSKVIEKTNEGINEKQNKTQIKTEKKSKKKNNKVGKTVRVDIDRLDNLMNLVSELIIIKTRMEEVGGNSENHNMNEAIEYLERITTSIHDAVMKVRMVPIDRVFNRFPRMVRDLSKDLGKNIKLIMSGEETEVDRTVIDEIGDPLIHLIRNSIDHGIESPEERVKVGKEETGSLYLRAYPDGNNVVIEVEDDGRGIDLEKVKRKAVDKKIVTEEIAHNMSKEEIISLLFKAGFSTAEKISDISGRGVGLDVVKNKIEAIGGNIEVETEKGKGTKFTIRIPLTLAIIQALLIKLQDEIYALPLSSIKEITTIESQAIRKIQNHEVVLFRDKTLPIVRLNEILGVQKSKDKDESGELITVVAKKGDKEAGLIVDKLIGQQEIVIKSLGKYLSGTKYIAGATILGDGSISLILDINSLF</sequence>
<evidence type="ECO:0000256" key="5">
    <source>
        <dbReference type="ARBA" id="ARBA00022553"/>
    </source>
</evidence>
<dbReference type="PROSITE" id="PS50851">
    <property type="entry name" value="CHEW"/>
    <property type="match status" value="1"/>
</dbReference>
<evidence type="ECO:0000256" key="10">
    <source>
        <dbReference type="ARBA" id="ARBA00023012"/>
    </source>
</evidence>
<evidence type="ECO:0000256" key="6">
    <source>
        <dbReference type="ARBA" id="ARBA00022679"/>
    </source>
</evidence>
<evidence type="ECO:0000256" key="3">
    <source>
        <dbReference type="ARBA" id="ARBA00021495"/>
    </source>
</evidence>
<dbReference type="InterPro" id="IPR010808">
    <property type="entry name" value="CheA_P2-bd"/>
</dbReference>
<dbReference type="PROSITE" id="PS50109">
    <property type="entry name" value="HIS_KIN"/>
    <property type="match status" value="1"/>
</dbReference>
<dbReference type="STRING" id="1156417.Y919_03945"/>
<dbReference type="CDD" id="cd00731">
    <property type="entry name" value="CheA_reg"/>
    <property type="match status" value="1"/>
</dbReference>
<dbReference type="SMART" id="SM00260">
    <property type="entry name" value="CheW"/>
    <property type="match status" value="1"/>
</dbReference>
<dbReference type="Pfam" id="PF02895">
    <property type="entry name" value="H-kinase_dim"/>
    <property type="match status" value="1"/>
</dbReference>
<dbReference type="Gene3D" id="1.20.120.160">
    <property type="entry name" value="HPT domain"/>
    <property type="match status" value="1"/>
</dbReference>
<dbReference type="GO" id="GO:0000155">
    <property type="term" value="F:phosphorelay sensor kinase activity"/>
    <property type="evidence" value="ECO:0007669"/>
    <property type="project" value="InterPro"/>
</dbReference>
<dbReference type="Gene3D" id="3.30.70.1110">
    <property type="entry name" value="Histidine kinase CheA-like, P2 response regulator-binding domain"/>
    <property type="match status" value="1"/>
</dbReference>
<organism evidence="15 16">
    <name type="scientific">Caloranaerobacter azorensis H53214</name>
    <dbReference type="NCBI Taxonomy" id="1156417"/>
    <lineage>
        <taxon>Bacteria</taxon>
        <taxon>Bacillati</taxon>
        <taxon>Bacillota</taxon>
        <taxon>Tissierellia</taxon>
        <taxon>Tissierellales</taxon>
        <taxon>Thermohalobacteraceae</taxon>
        <taxon>Caloranaerobacter</taxon>
    </lineage>
</organism>
<dbReference type="CDD" id="cd00088">
    <property type="entry name" value="HPT"/>
    <property type="match status" value="1"/>
</dbReference>
<dbReference type="InterPro" id="IPR004358">
    <property type="entry name" value="Sig_transdc_His_kin-like_C"/>
</dbReference>
<gene>
    <name evidence="15" type="ORF">Y919_03945</name>
</gene>